<dbReference type="AlphaFoldDB" id="A0A501PFW9"/>
<gene>
    <name evidence="2" type="ORF">FIV46_11075</name>
</gene>
<dbReference type="PANTHER" id="PTHR33375">
    <property type="entry name" value="CHROMOSOME-PARTITIONING PROTEIN PARB-RELATED"/>
    <property type="match status" value="1"/>
</dbReference>
<evidence type="ECO:0000259" key="1">
    <source>
        <dbReference type="SMART" id="SM00470"/>
    </source>
</evidence>
<dbReference type="SUPFAM" id="SSF110849">
    <property type="entry name" value="ParB/Sulfiredoxin"/>
    <property type="match status" value="1"/>
</dbReference>
<dbReference type="InterPro" id="IPR003115">
    <property type="entry name" value="ParB_N"/>
</dbReference>
<evidence type="ECO:0000313" key="3">
    <source>
        <dbReference type="Proteomes" id="UP000319148"/>
    </source>
</evidence>
<proteinExistence type="predicted"/>
<dbReference type="GO" id="GO:0005694">
    <property type="term" value="C:chromosome"/>
    <property type="evidence" value="ECO:0007669"/>
    <property type="project" value="TreeGrafter"/>
</dbReference>
<feature type="domain" description="ParB-like N-terminal" evidence="1">
    <location>
        <begin position="4"/>
        <end position="107"/>
    </location>
</feature>
<reference evidence="3" key="1">
    <citation type="submission" date="2019-06" db="EMBL/GenBank/DDBJ databases">
        <title>The complete genome of Emcibacter congregatus ZYLT.</title>
        <authorList>
            <person name="Zhao Z."/>
        </authorList>
    </citation>
    <scope>NUCLEOTIDE SEQUENCE [LARGE SCALE GENOMIC DNA]</scope>
    <source>
        <strain evidence="3">MCCC 1A06723</strain>
    </source>
</reference>
<dbReference type="Gene3D" id="3.90.1530.10">
    <property type="entry name" value="Conserved hypothetical protein from pyrococcus furiosus pfu- 392566-001, ParB domain"/>
    <property type="match status" value="1"/>
</dbReference>
<dbReference type="SUPFAM" id="SSF109709">
    <property type="entry name" value="KorB DNA-binding domain-like"/>
    <property type="match status" value="1"/>
</dbReference>
<dbReference type="PANTHER" id="PTHR33375:SF7">
    <property type="entry name" value="CHROMOSOME 2-PARTITIONING PROTEIN PARB-RELATED"/>
    <property type="match status" value="1"/>
</dbReference>
<accession>A0A501PFW9</accession>
<organism evidence="2 3">
    <name type="scientific">Emcibacter nanhaiensis</name>
    <dbReference type="NCBI Taxonomy" id="1505037"/>
    <lineage>
        <taxon>Bacteria</taxon>
        <taxon>Pseudomonadati</taxon>
        <taxon>Pseudomonadota</taxon>
        <taxon>Alphaproteobacteria</taxon>
        <taxon>Emcibacterales</taxon>
        <taxon>Emcibacteraceae</taxon>
        <taxon>Emcibacter</taxon>
    </lineage>
</organism>
<dbReference type="RefSeq" id="WP_139940994.1">
    <property type="nucleotide sequence ID" value="NZ_JBHSYP010000006.1"/>
</dbReference>
<sequence length="595" mass="68076">MKEQLIKISNLSVAKENARKTNIHGRLPELVASMKSLYEHDPATTGLIHPLTVIKARGSKHQIVAGQRRYLAAQQLVKEKFWSPDSSLRCTVFDGKISNEVSLAENQVRENMHAADQFEAFHTLAKTGLSVTDIAAKFGVSELVVKQRLKLAVVAPELIEEYKNDNLTLEQLMLFTLSDDHGKQLEVYERCNKGWAMNPDFVKRCLTDEKYSTLHKYGRFVGVDTYRDAGGAVTSDLFSEVEYFDDGALLEKLMQDKVDREIETLKADGWAWVEFDEDKYLYSYEFCTHRPQQREFTEPEQNRLTEIEEEMEKLSTGPETEKSCEKANMLEQEQSEINKMAYEYTGKQKASSGVGLSLRYDGTLAYVKGIYEPEKTGAANKKNTKRVFSDKLVTHLTSRRNEILKYEISSNPDFAYDLLIVSIVLSSLHCRGGSQGNPLQVRFSLAEHDTSIEEHTQAAQLLEEKRAGLLEPFTRLEEHDFASVYTCVRSMEKKDKEEFLAFCIALCFSSVLQTESNETVFVERILTDLDIDILKYWTPTAENCFRFLSKEKLCEIIKSRQPKQNELALMKKKKGELVAYAEEKCSDYIPEIMTR</sequence>
<dbReference type="Pfam" id="PF02195">
    <property type="entry name" value="ParB_N"/>
    <property type="match status" value="1"/>
</dbReference>
<name>A0A501PFW9_9PROT</name>
<dbReference type="GO" id="GO:0007059">
    <property type="term" value="P:chromosome segregation"/>
    <property type="evidence" value="ECO:0007669"/>
    <property type="project" value="TreeGrafter"/>
</dbReference>
<keyword evidence="3" id="KW-1185">Reference proteome</keyword>
<dbReference type="Proteomes" id="UP000319148">
    <property type="component" value="Unassembled WGS sequence"/>
</dbReference>
<dbReference type="EMBL" id="VFIY01000014">
    <property type="protein sequence ID" value="TPD59330.1"/>
    <property type="molecule type" value="Genomic_DNA"/>
</dbReference>
<dbReference type="InterPro" id="IPR050336">
    <property type="entry name" value="Chromosome_partition/occlusion"/>
</dbReference>
<dbReference type="SMART" id="SM00470">
    <property type="entry name" value="ParB"/>
    <property type="match status" value="1"/>
</dbReference>
<evidence type="ECO:0000313" key="2">
    <source>
        <dbReference type="EMBL" id="TPD59330.1"/>
    </source>
</evidence>
<dbReference type="CDD" id="cd16406">
    <property type="entry name" value="ParB_N_like"/>
    <property type="match status" value="1"/>
</dbReference>
<comment type="caution">
    <text evidence="2">The sequence shown here is derived from an EMBL/GenBank/DDBJ whole genome shotgun (WGS) entry which is preliminary data.</text>
</comment>
<dbReference type="Gene3D" id="1.10.10.2830">
    <property type="match status" value="1"/>
</dbReference>
<dbReference type="OrthoDB" id="9813122at2"/>
<protein>
    <submittedName>
        <fullName evidence="2">ParB/RepB/Spo0J family partition protein</fullName>
    </submittedName>
</protein>
<dbReference type="InterPro" id="IPR036086">
    <property type="entry name" value="ParB/Sulfiredoxin_sf"/>
</dbReference>